<comment type="caution">
    <text evidence="1">The sequence shown here is derived from an EMBL/GenBank/DDBJ whole genome shotgun (WGS) entry which is preliminary data.</text>
</comment>
<organism evidence="1 2">
    <name type="scientific">Elysia crispata</name>
    <name type="common">lettuce slug</name>
    <dbReference type="NCBI Taxonomy" id="231223"/>
    <lineage>
        <taxon>Eukaryota</taxon>
        <taxon>Metazoa</taxon>
        <taxon>Spiralia</taxon>
        <taxon>Lophotrochozoa</taxon>
        <taxon>Mollusca</taxon>
        <taxon>Gastropoda</taxon>
        <taxon>Heterobranchia</taxon>
        <taxon>Euthyneura</taxon>
        <taxon>Panpulmonata</taxon>
        <taxon>Sacoglossa</taxon>
        <taxon>Placobranchoidea</taxon>
        <taxon>Plakobranchidae</taxon>
        <taxon>Elysia</taxon>
    </lineage>
</organism>
<dbReference type="Proteomes" id="UP001283361">
    <property type="component" value="Unassembled WGS sequence"/>
</dbReference>
<dbReference type="EMBL" id="JAWDGP010001264">
    <property type="protein sequence ID" value="KAK3793280.1"/>
    <property type="molecule type" value="Genomic_DNA"/>
</dbReference>
<name>A0AAE1ASL3_9GAST</name>
<dbReference type="AlphaFoldDB" id="A0AAE1ASL3"/>
<evidence type="ECO:0000313" key="2">
    <source>
        <dbReference type="Proteomes" id="UP001283361"/>
    </source>
</evidence>
<keyword evidence="2" id="KW-1185">Reference proteome</keyword>
<sequence length="79" mass="8411">MENERVIQQTAIEHGVPADHAPLATGPFSGGLVPLELATSSAQSGQAGEKRQTQKPSNYAQLCMTIFSGTGKEVQLLRM</sequence>
<gene>
    <name evidence="1" type="ORF">RRG08_014758</name>
</gene>
<protein>
    <submittedName>
        <fullName evidence="1">Uncharacterized protein</fullName>
    </submittedName>
</protein>
<proteinExistence type="predicted"/>
<accession>A0AAE1ASL3</accession>
<evidence type="ECO:0000313" key="1">
    <source>
        <dbReference type="EMBL" id="KAK3793280.1"/>
    </source>
</evidence>
<reference evidence="1" key="1">
    <citation type="journal article" date="2023" name="G3 (Bethesda)">
        <title>A reference genome for the long-term kleptoplast-retaining sea slug Elysia crispata morphotype clarki.</title>
        <authorList>
            <person name="Eastman K.E."/>
            <person name="Pendleton A.L."/>
            <person name="Shaikh M.A."/>
            <person name="Suttiyut T."/>
            <person name="Ogas R."/>
            <person name="Tomko P."/>
            <person name="Gavelis G."/>
            <person name="Widhalm J.R."/>
            <person name="Wisecaver J.H."/>
        </authorList>
    </citation>
    <scope>NUCLEOTIDE SEQUENCE</scope>
    <source>
        <strain evidence="1">ECLA1</strain>
    </source>
</reference>